<dbReference type="PANTHER" id="PTHR12645">
    <property type="entry name" value="ALR/ERV"/>
    <property type="match status" value="1"/>
</dbReference>
<protein>
    <recommendedName>
        <fullName evidence="9">Sulfhydryl oxidase</fullName>
        <ecNumber evidence="9">1.8.3.2</ecNumber>
    </recommendedName>
</protein>
<reference evidence="11 12" key="1">
    <citation type="submission" date="2022-12" db="EMBL/GenBank/DDBJ databases">
        <title>Chromosome-level genome assembly of true bugs.</title>
        <authorList>
            <person name="Ma L."/>
            <person name="Li H."/>
        </authorList>
    </citation>
    <scope>NUCLEOTIDE SEQUENCE [LARGE SCALE GENOMIC DNA]</scope>
    <source>
        <strain evidence="11">Lab_2022b</strain>
    </source>
</reference>
<dbReference type="PANTHER" id="PTHR12645:SF0">
    <property type="entry name" value="FAD-LINKED SULFHYDRYL OXIDASE ALR"/>
    <property type="match status" value="1"/>
</dbReference>
<organism evidence="11 12">
    <name type="scientific">Rhynocoris fuscipes</name>
    <dbReference type="NCBI Taxonomy" id="488301"/>
    <lineage>
        <taxon>Eukaryota</taxon>
        <taxon>Metazoa</taxon>
        <taxon>Ecdysozoa</taxon>
        <taxon>Arthropoda</taxon>
        <taxon>Hexapoda</taxon>
        <taxon>Insecta</taxon>
        <taxon>Pterygota</taxon>
        <taxon>Neoptera</taxon>
        <taxon>Paraneoptera</taxon>
        <taxon>Hemiptera</taxon>
        <taxon>Heteroptera</taxon>
        <taxon>Panheteroptera</taxon>
        <taxon>Cimicomorpha</taxon>
        <taxon>Reduviidae</taxon>
        <taxon>Harpactorinae</taxon>
        <taxon>Harpactorini</taxon>
        <taxon>Rhynocoris</taxon>
    </lineage>
</organism>
<evidence type="ECO:0000256" key="6">
    <source>
        <dbReference type="ARBA" id="ARBA00023128"/>
    </source>
</evidence>
<keyword evidence="6" id="KW-0496">Mitochondrion</keyword>
<dbReference type="Pfam" id="PF04777">
    <property type="entry name" value="Evr1_Alr"/>
    <property type="match status" value="1"/>
</dbReference>
<sequence length="152" mass="17423">MEGDLRRSSGNAPCRACTAFKSWANNQTQTSQNQRTQLGVECPLDKEELGRSTWGFLHSMAAYYPEQPSTSQQSKMMDLIQNFSHFYPCEHCAKHLREDLKTSPPNVTSADALSQWFCQMHNRVNVRLGKPVFDCSRVKERWKDGWKDGSCD</sequence>
<name>A0AAW1CYS0_9HEMI</name>
<evidence type="ECO:0000256" key="1">
    <source>
        <dbReference type="ARBA" id="ARBA00001974"/>
    </source>
</evidence>
<dbReference type="GO" id="GO:0005758">
    <property type="term" value="C:mitochondrial intermembrane space"/>
    <property type="evidence" value="ECO:0007669"/>
    <property type="project" value="UniProtKB-SubCell"/>
</dbReference>
<dbReference type="Gene3D" id="1.20.120.310">
    <property type="entry name" value="ERV/ALR sulfhydryl oxidase domain"/>
    <property type="match status" value="1"/>
</dbReference>
<keyword evidence="3 9" id="KW-0285">Flavoprotein</keyword>
<comment type="cofactor">
    <cofactor evidence="1 9">
        <name>FAD</name>
        <dbReference type="ChEBI" id="CHEBI:57692"/>
    </cofactor>
</comment>
<dbReference type="GO" id="GO:0016971">
    <property type="term" value="F:flavin-dependent sulfhydryl oxidase activity"/>
    <property type="evidence" value="ECO:0007669"/>
    <property type="project" value="InterPro"/>
</dbReference>
<evidence type="ECO:0000313" key="11">
    <source>
        <dbReference type="EMBL" id="KAK9502690.1"/>
    </source>
</evidence>
<evidence type="ECO:0000256" key="8">
    <source>
        <dbReference type="ARBA" id="ARBA00048864"/>
    </source>
</evidence>
<dbReference type="GO" id="GO:0050660">
    <property type="term" value="F:flavin adenine dinucleotide binding"/>
    <property type="evidence" value="ECO:0007669"/>
    <property type="project" value="TreeGrafter"/>
</dbReference>
<feature type="domain" description="ERV/ALR sulfhydryl oxidase" evidence="10">
    <location>
        <begin position="42"/>
        <end position="142"/>
    </location>
</feature>
<dbReference type="PROSITE" id="PS51324">
    <property type="entry name" value="ERV_ALR"/>
    <property type="match status" value="1"/>
</dbReference>
<dbReference type="Proteomes" id="UP001461498">
    <property type="component" value="Unassembled WGS sequence"/>
</dbReference>
<dbReference type="InterPro" id="IPR017905">
    <property type="entry name" value="ERV/ALR_sulphydryl_oxidase"/>
</dbReference>
<dbReference type="InterPro" id="IPR036774">
    <property type="entry name" value="ERV/ALR_sulphydryl_oxid_sf"/>
</dbReference>
<dbReference type="InterPro" id="IPR039799">
    <property type="entry name" value="ALR/ERV"/>
</dbReference>
<dbReference type="EC" id="1.8.3.2" evidence="9"/>
<dbReference type="FunFam" id="1.20.120.310:FF:000003">
    <property type="entry name" value="Sulfhydryl oxidase"/>
    <property type="match status" value="1"/>
</dbReference>
<dbReference type="EMBL" id="JAPXFL010000008">
    <property type="protein sequence ID" value="KAK9502690.1"/>
    <property type="molecule type" value="Genomic_DNA"/>
</dbReference>
<keyword evidence="7" id="KW-1015">Disulfide bond</keyword>
<keyword evidence="4 9" id="KW-0274">FAD</keyword>
<accession>A0AAW1CYS0</accession>
<dbReference type="SUPFAM" id="SSF69000">
    <property type="entry name" value="FAD-dependent thiol oxidase"/>
    <property type="match status" value="1"/>
</dbReference>
<keyword evidence="12" id="KW-1185">Reference proteome</keyword>
<keyword evidence="5 9" id="KW-0560">Oxidoreductase</keyword>
<evidence type="ECO:0000256" key="9">
    <source>
        <dbReference type="RuleBase" id="RU371123"/>
    </source>
</evidence>
<evidence type="ECO:0000256" key="4">
    <source>
        <dbReference type="ARBA" id="ARBA00022827"/>
    </source>
</evidence>
<gene>
    <name evidence="11" type="ORF">O3M35_011407</name>
</gene>
<evidence type="ECO:0000256" key="2">
    <source>
        <dbReference type="ARBA" id="ARBA00004569"/>
    </source>
</evidence>
<dbReference type="AlphaFoldDB" id="A0AAW1CYS0"/>
<evidence type="ECO:0000256" key="5">
    <source>
        <dbReference type="ARBA" id="ARBA00023002"/>
    </source>
</evidence>
<comment type="subcellular location">
    <subcellularLocation>
        <location evidence="2">Mitochondrion intermembrane space</location>
    </subcellularLocation>
</comment>
<comment type="catalytic activity">
    <reaction evidence="8 9">
        <text>2 R'C(R)SH + O2 = R'C(R)S-S(R)CR' + H2O2</text>
        <dbReference type="Rhea" id="RHEA:17357"/>
        <dbReference type="ChEBI" id="CHEBI:15379"/>
        <dbReference type="ChEBI" id="CHEBI:16240"/>
        <dbReference type="ChEBI" id="CHEBI:16520"/>
        <dbReference type="ChEBI" id="CHEBI:17412"/>
        <dbReference type="EC" id="1.8.3.2"/>
    </reaction>
</comment>
<proteinExistence type="predicted"/>
<evidence type="ECO:0000256" key="7">
    <source>
        <dbReference type="ARBA" id="ARBA00023157"/>
    </source>
</evidence>
<evidence type="ECO:0000259" key="10">
    <source>
        <dbReference type="PROSITE" id="PS51324"/>
    </source>
</evidence>
<evidence type="ECO:0000313" key="12">
    <source>
        <dbReference type="Proteomes" id="UP001461498"/>
    </source>
</evidence>
<comment type="caution">
    <text evidence="11">The sequence shown here is derived from an EMBL/GenBank/DDBJ whole genome shotgun (WGS) entry which is preliminary data.</text>
</comment>
<evidence type="ECO:0000256" key="3">
    <source>
        <dbReference type="ARBA" id="ARBA00022630"/>
    </source>
</evidence>